<reference evidence="9 10" key="1">
    <citation type="submission" date="2021-03" db="EMBL/GenBank/DDBJ databases">
        <title>Novel species identification of genus Shewanella.</title>
        <authorList>
            <person name="Liu G."/>
            <person name="Zhang Q."/>
        </authorList>
    </citation>
    <scope>NUCLEOTIDE SEQUENCE [LARGE SCALE GENOMIC DNA]</scope>
    <source>
        <strain evidence="9 10">FJAT-53726</strain>
    </source>
</reference>
<evidence type="ECO:0000256" key="5">
    <source>
        <dbReference type="ARBA" id="ARBA00022692"/>
    </source>
</evidence>
<feature type="transmembrane region" description="Helical" evidence="8">
    <location>
        <begin position="157"/>
        <end position="181"/>
    </location>
</feature>
<accession>A0A975AMI9</accession>
<proteinExistence type="inferred from homology"/>
<keyword evidence="4" id="KW-1003">Cell membrane</keyword>
<dbReference type="GO" id="GO:0055085">
    <property type="term" value="P:transmembrane transport"/>
    <property type="evidence" value="ECO:0007669"/>
    <property type="project" value="InterPro"/>
</dbReference>
<dbReference type="RefSeq" id="WP_207325924.1">
    <property type="nucleotide sequence ID" value="NZ_CP071504.1"/>
</dbReference>
<dbReference type="Pfam" id="PF03547">
    <property type="entry name" value="Mem_trans"/>
    <property type="match status" value="1"/>
</dbReference>
<feature type="transmembrane region" description="Helical" evidence="8">
    <location>
        <begin position="280"/>
        <end position="301"/>
    </location>
</feature>
<dbReference type="KEGG" id="scyp:JYB88_06885"/>
<protein>
    <submittedName>
        <fullName evidence="9">AEC family transporter</fullName>
    </submittedName>
</protein>
<dbReference type="InterPro" id="IPR004776">
    <property type="entry name" value="Mem_transp_PIN-like"/>
</dbReference>
<dbReference type="AlphaFoldDB" id="A0A975AMI9"/>
<evidence type="ECO:0000256" key="6">
    <source>
        <dbReference type="ARBA" id="ARBA00022989"/>
    </source>
</evidence>
<dbReference type="Gene3D" id="1.20.1530.20">
    <property type="match status" value="1"/>
</dbReference>
<organism evidence="9 10">
    <name type="scientific">Shewanella cyperi</name>
    <dbReference type="NCBI Taxonomy" id="2814292"/>
    <lineage>
        <taxon>Bacteria</taxon>
        <taxon>Pseudomonadati</taxon>
        <taxon>Pseudomonadota</taxon>
        <taxon>Gammaproteobacteria</taxon>
        <taxon>Alteromonadales</taxon>
        <taxon>Shewanellaceae</taxon>
        <taxon>Shewanella</taxon>
    </lineage>
</organism>
<keyword evidence="10" id="KW-1185">Reference proteome</keyword>
<evidence type="ECO:0000256" key="7">
    <source>
        <dbReference type="ARBA" id="ARBA00023136"/>
    </source>
</evidence>
<evidence type="ECO:0000256" key="8">
    <source>
        <dbReference type="SAM" id="Phobius"/>
    </source>
</evidence>
<feature type="transmembrane region" description="Helical" evidence="8">
    <location>
        <begin position="6"/>
        <end position="25"/>
    </location>
</feature>
<evidence type="ECO:0000256" key="1">
    <source>
        <dbReference type="ARBA" id="ARBA00004651"/>
    </source>
</evidence>
<evidence type="ECO:0000313" key="10">
    <source>
        <dbReference type="Proteomes" id="UP000663281"/>
    </source>
</evidence>
<dbReference type="PANTHER" id="PTHR36838">
    <property type="entry name" value="AUXIN EFFLUX CARRIER FAMILY PROTEIN"/>
    <property type="match status" value="1"/>
</dbReference>
<feature type="transmembrane region" description="Helical" evidence="8">
    <location>
        <begin position="63"/>
        <end position="83"/>
    </location>
</feature>
<feature type="transmembrane region" description="Helical" evidence="8">
    <location>
        <begin position="125"/>
        <end position="145"/>
    </location>
</feature>
<feature type="transmembrane region" description="Helical" evidence="8">
    <location>
        <begin position="222"/>
        <end position="246"/>
    </location>
</feature>
<keyword evidence="5 8" id="KW-0812">Transmembrane</keyword>
<sequence>MSVFAIVFPLLFIASLGFFASRFKWFSREQVSGISQFAFFVSIPALLFNAMLKVSLAETLNPAIFVSFYGPVLLCFGLSLLLFRLLSHKPLADLALMGLGGSYSNTLLVGLPVVIAAFGPAQMKSVFLLIPFHSALLFGLTFLVAGKAQASNNGAGVLKTVLLNPVVLSISLGLLGNLVGLKLPEPLTGALEMLAKPAIACALFVLGANLNHYHIGEGWRQALLLSLLKLLLLPTLVWLLASLLGVTGVERAVAVLLAASPLGVNAYLIALQLKQDEDVIASAVVISSAMSVLTVMFWLSVLT</sequence>
<name>A0A975AMI9_9GAMM</name>
<gene>
    <name evidence="9" type="ORF">JYB88_06885</name>
</gene>
<evidence type="ECO:0000313" key="9">
    <source>
        <dbReference type="EMBL" id="QSX31353.1"/>
    </source>
</evidence>
<feature type="transmembrane region" description="Helical" evidence="8">
    <location>
        <begin position="37"/>
        <end position="57"/>
    </location>
</feature>
<keyword evidence="7 8" id="KW-0472">Membrane</keyword>
<comment type="similarity">
    <text evidence="2">Belongs to the auxin efflux carrier (TC 2.A.69) family.</text>
</comment>
<keyword evidence="6 8" id="KW-1133">Transmembrane helix</keyword>
<feature type="transmembrane region" description="Helical" evidence="8">
    <location>
        <begin position="193"/>
        <end position="210"/>
    </location>
</feature>
<keyword evidence="3" id="KW-0813">Transport</keyword>
<feature type="transmembrane region" description="Helical" evidence="8">
    <location>
        <begin position="95"/>
        <end position="119"/>
    </location>
</feature>
<dbReference type="InterPro" id="IPR038770">
    <property type="entry name" value="Na+/solute_symporter_sf"/>
</dbReference>
<dbReference type="GO" id="GO:0005886">
    <property type="term" value="C:plasma membrane"/>
    <property type="evidence" value="ECO:0007669"/>
    <property type="project" value="UniProtKB-SubCell"/>
</dbReference>
<comment type="subcellular location">
    <subcellularLocation>
        <location evidence="1">Cell membrane</location>
        <topology evidence="1">Multi-pass membrane protein</topology>
    </subcellularLocation>
</comment>
<evidence type="ECO:0000256" key="3">
    <source>
        <dbReference type="ARBA" id="ARBA00022448"/>
    </source>
</evidence>
<dbReference type="Proteomes" id="UP000663281">
    <property type="component" value="Chromosome"/>
</dbReference>
<evidence type="ECO:0000256" key="2">
    <source>
        <dbReference type="ARBA" id="ARBA00010145"/>
    </source>
</evidence>
<evidence type="ECO:0000256" key="4">
    <source>
        <dbReference type="ARBA" id="ARBA00022475"/>
    </source>
</evidence>
<dbReference type="PANTHER" id="PTHR36838:SF3">
    <property type="entry name" value="TRANSPORTER AUXIN EFFLUX CARRIER EC FAMILY"/>
    <property type="match status" value="1"/>
</dbReference>
<dbReference type="EMBL" id="CP071504">
    <property type="protein sequence ID" value="QSX31353.1"/>
    <property type="molecule type" value="Genomic_DNA"/>
</dbReference>
<feature type="transmembrane region" description="Helical" evidence="8">
    <location>
        <begin position="252"/>
        <end position="273"/>
    </location>
</feature>